<sequence length="136" mass="15521">MRRSGASPPPSGGFVEQPDSHQYPAREKNHSVPIAVDAWLTTRTQPPAYDTQLEAVSPAAPCRRPWPALGVAGVGFWEPEMGWDGWGQQEQNKERKEADLETARTTHWLEQHIMMRNAYCWCETDGRLYRFVDKPN</sequence>
<feature type="region of interest" description="Disordered" evidence="1">
    <location>
        <begin position="1"/>
        <end position="28"/>
    </location>
</feature>
<evidence type="ECO:0000313" key="3">
    <source>
        <dbReference type="Proteomes" id="UP000245910"/>
    </source>
</evidence>
<reference evidence="3" key="1">
    <citation type="submission" date="2014-10" db="EMBL/GenBank/DDBJ databases">
        <authorList>
            <person name="King R."/>
        </authorList>
    </citation>
    <scope>NUCLEOTIDE SEQUENCE [LARGE SCALE GENOMIC DNA]</scope>
    <source>
        <strain evidence="3">A3/5</strain>
    </source>
</reference>
<dbReference type="AlphaFoldDB" id="A0A2L2T213"/>
<dbReference type="Proteomes" id="UP000245910">
    <property type="component" value="Chromosome IIII"/>
</dbReference>
<protein>
    <submittedName>
        <fullName evidence="2">Uncharacterized protein</fullName>
    </submittedName>
</protein>
<organism evidence="2 3">
    <name type="scientific">Fusarium venenatum</name>
    <dbReference type="NCBI Taxonomy" id="56646"/>
    <lineage>
        <taxon>Eukaryota</taxon>
        <taxon>Fungi</taxon>
        <taxon>Dikarya</taxon>
        <taxon>Ascomycota</taxon>
        <taxon>Pezizomycotina</taxon>
        <taxon>Sordariomycetes</taxon>
        <taxon>Hypocreomycetidae</taxon>
        <taxon>Hypocreales</taxon>
        <taxon>Nectriaceae</taxon>
        <taxon>Fusarium</taxon>
    </lineage>
</organism>
<name>A0A2L2T213_9HYPO</name>
<evidence type="ECO:0000256" key="1">
    <source>
        <dbReference type="SAM" id="MobiDB-lite"/>
    </source>
</evidence>
<keyword evidence="3" id="KW-1185">Reference proteome</keyword>
<accession>A0A2L2T213</accession>
<dbReference type="EMBL" id="LN649232">
    <property type="protein sequence ID" value="CEI40113.1"/>
    <property type="molecule type" value="Genomic_DNA"/>
</dbReference>
<proteinExistence type="predicted"/>
<evidence type="ECO:0000313" key="2">
    <source>
        <dbReference type="EMBL" id="CEI40113.1"/>
    </source>
</evidence>